<feature type="domain" description="Putative zinc-finger" evidence="1">
    <location>
        <begin position="66"/>
        <end position="93"/>
    </location>
</feature>
<keyword evidence="3" id="KW-1185">Reference proteome</keyword>
<dbReference type="Pfam" id="PF13490">
    <property type="entry name" value="zf-HC2"/>
    <property type="match status" value="1"/>
</dbReference>
<dbReference type="Gene3D" id="1.10.10.1320">
    <property type="entry name" value="Anti-sigma factor, zinc-finger domain"/>
    <property type="match status" value="1"/>
</dbReference>
<dbReference type="AlphaFoldDB" id="A0A8J3N4A9"/>
<dbReference type="RefSeq" id="WP_220205841.1">
    <property type="nucleotide sequence ID" value="NZ_BNJK01000001.1"/>
</dbReference>
<dbReference type="InterPro" id="IPR041916">
    <property type="entry name" value="Anti_sigma_zinc_sf"/>
</dbReference>
<accession>A0A8J3N4A9</accession>
<name>A0A8J3N4A9_9CHLR</name>
<dbReference type="InterPro" id="IPR027383">
    <property type="entry name" value="Znf_put"/>
</dbReference>
<organism evidence="2 3">
    <name type="scientific">Reticulibacter mediterranei</name>
    <dbReference type="NCBI Taxonomy" id="2778369"/>
    <lineage>
        <taxon>Bacteria</taxon>
        <taxon>Bacillati</taxon>
        <taxon>Chloroflexota</taxon>
        <taxon>Ktedonobacteria</taxon>
        <taxon>Ktedonobacterales</taxon>
        <taxon>Reticulibacteraceae</taxon>
        <taxon>Reticulibacter</taxon>
    </lineage>
</organism>
<comment type="caution">
    <text evidence="2">The sequence shown here is derived from an EMBL/GenBank/DDBJ whole genome shotgun (WGS) entry which is preliminary data.</text>
</comment>
<proteinExistence type="predicted"/>
<sequence length="253" mass="28481">MNCLNTMAPGDEDILKYVFDEAPLSQEARAHIKQCPTCQQRLANYKDINAFLVSSLYRHQCPGSMQLSLYCAGEVAEEERAQITAHLRECPLCAQEVADTRRFLADTELTDGPMDTIEDTVRRIVATLQPPQPSLVVRNTVKTTGWPRQYRAEAYSLLLDLSADKQEKYTLIGTLTHMNDAISLDVFEGKEVELHLLAKHNQLYRPITSTQIDDMGSFVLHAIPAGTYRLLVNLDDCELEVDDLPITASQKVR</sequence>
<protein>
    <recommendedName>
        <fullName evidence="1">Putative zinc-finger domain-containing protein</fullName>
    </recommendedName>
</protein>
<reference evidence="2" key="1">
    <citation type="submission" date="2020-10" db="EMBL/GenBank/DDBJ databases">
        <title>Taxonomic study of unclassified bacteria belonging to the class Ktedonobacteria.</title>
        <authorList>
            <person name="Yabe S."/>
            <person name="Wang C.M."/>
            <person name="Zheng Y."/>
            <person name="Sakai Y."/>
            <person name="Cavaletti L."/>
            <person name="Monciardini P."/>
            <person name="Donadio S."/>
        </authorList>
    </citation>
    <scope>NUCLEOTIDE SEQUENCE</scope>
    <source>
        <strain evidence="2">ID150040</strain>
    </source>
</reference>
<evidence type="ECO:0000313" key="2">
    <source>
        <dbReference type="EMBL" id="GHO95140.1"/>
    </source>
</evidence>
<dbReference type="Proteomes" id="UP000597444">
    <property type="component" value="Unassembled WGS sequence"/>
</dbReference>
<dbReference type="EMBL" id="BNJK01000001">
    <property type="protein sequence ID" value="GHO95140.1"/>
    <property type="molecule type" value="Genomic_DNA"/>
</dbReference>
<evidence type="ECO:0000313" key="3">
    <source>
        <dbReference type="Proteomes" id="UP000597444"/>
    </source>
</evidence>
<gene>
    <name evidence="2" type="ORF">KSF_051880</name>
</gene>
<evidence type="ECO:0000259" key="1">
    <source>
        <dbReference type="Pfam" id="PF13490"/>
    </source>
</evidence>